<dbReference type="Proteomes" id="UP001603857">
    <property type="component" value="Unassembled WGS sequence"/>
</dbReference>
<comment type="caution">
    <text evidence="1">The sequence shown here is derived from an EMBL/GenBank/DDBJ whole genome shotgun (WGS) entry which is preliminary data.</text>
</comment>
<dbReference type="InterPro" id="IPR036869">
    <property type="entry name" value="J_dom_sf"/>
</dbReference>
<dbReference type="AlphaFoldDB" id="A0ABD1L9P1"/>
<keyword evidence="2" id="KW-1185">Reference proteome</keyword>
<evidence type="ECO:0000313" key="1">
    <source>
        <dbReference type="EMBL" id="KAL2320222.1"/>
    </source>
</evidence>
<reference evidence="1 2" key="1">
    <citation type="submission" date="2024-08" db="EMBL/GenBank/DDBJ databases">
        <title>Insights into the chromosomal genome structure of Flemingia macrophylla.</title>
        <authorList>
            <person name="Ding Y."/>
            <person name="Zhao Y."/>
            <person name="Bi W."/>
            <person name="Wu M."/>
            <person name="Zhao G."/>
            <person name="Gong Y."/>
            <person name="Li W."/>
            <person name="Zhang P."/>
        </authorList>
    </citation>
    <scope>NUCLEOTIDE SEQUENCE [LARGE SCALE GENOMIC DNA]</scope>
    <source>
        <strain evidence="1">DYQJB</strain>
        <tissue evidence="1">Leaf</tissue>
    </source>
</reference>
<sequence length="118" mass="13312">MFKNGEKKWRNLVLGQALAPQRQRVPESRVFSELALPGQLWCPDKRRKITTSWSCSANFGTLLPSSKVGIRSQAINGGQNHYVVVGIARTTSAFDIKRAYRLLARKVFYSSISHEYVA</sequence>
<dbReference type="SUPFAM" id="SSF46565">
    <property type="entry name" value="Chaperone J-domain"/>
    <property type="match status" value="1"/>
</dbReference>
<accession>A0ABD1L9P1</accession>
<protein>
    <recommendedName>
        <fullName evidence="3">J domain-containing protein</fullName>
    </recommendedName>
</protein>
<evidence type="ECO:0000313" key="2">
    <source>
        <dbReference type="Proteomes" id="UP001603857"/>
    </source>
</evidence>
<gene>
    <name evidence="1" type="ORF">Fmac_029191</name>
</gene>
<evidence type="ECO:0008006" key="3">
    <source>
        <dbReference type="Google" id="ProtNLM"/>
    </source>
</evidence>
<organism evidence="1 2">
    <name type="scientific">Flemingia macrophylla</name>
    <dbReference type="NCBI Taxonomy" id="520843"/>
    <lineage>
        <taxon>Eukaryota</taxon>
        <taxon>Viridiplantae</taxon>
        <taxon>Streptophyta</taxon>
        <taxon>Embryophyta</taxon>
        <taxon>Tracheophyta</taxon>
        <taxon>Spermatophyta</taxon>
        <taxon>Magnoliopsida</taxon>
        <taxon>eudicotyledons</taxon>
        <taxon>Gunneridae</taxon>
        <taxon>Pentapetalae</taxon>
        <taxon>rosids</taxon>
        <taxon>fabids</taxon>
        <taxon>Fabales</taxon>
        <taxon>Fabaceae</taxon>
        <taxon>Papilionoideae</taxon>
        <taxon>50 kb inversion clade</taxon>
        <taxon>NPAAA clade</taxon>
        <taxon>indigoferoid/millettioid clade</taxon>
        <taxon>Phaseoleae</taxon>
        <taxon>Flemingia</taxon>
    </lineage>
</organism>
<name>A0ABD1L9P1_9FABA</name>
<proteinExistence type="predicted"/>
<dbReference type="EMBL" id="JBGMDY010000010">
    <property type="protein sequence ID" value="KAL2320222.1"/>
    <property type="molecule type" value="Genomic_DNA"/>
</dbReference>